<reference evidence="2" key="1">
    <citation type="journal article" date="2019" name="MBio">
        <title>Virus Genomes from Deep Sea Sediments Expand the Ocean Megavirome and Support Independent Origins of Viral Gigantism.</title>
        <authorList>
            <person name="Backstrom D."/>
            <person name="Yutin N."/>
            <person name="Jorgensen S.L."/>
            <person name="Dharamshi J."/>
            <person name="Homa F."/>
            <person name="Zaremba-Niedwiedzka K."/>
            <person name="Spang A."/>
            <person name="Wolf Y.I."/>
            <person name="Koonin E.V."/>
            <person name="Ettema T.J."/>
        </authorList>
    </citation>
    <scope>NUCLEOTIDE SEQUENCE</scope>
</reference>
<accession>A0A4P6VPA8</accession>
<name>A0A4P6VPA8_9VIRU</name>
<evidence type="ECO:0000313" key="2">
    <source>
        <dbReference type="EMBL" id="QBK89409.1"/>
    </source>
</evidence>
<gene>
    <name evidence="2" type="ORF">LCMiAC02_05040</name>
</gene>
<organism evidence="2">
    <name type="scientific">Mimivirus LCMiAC02</name>
    <dbReference type="NCBI Taxonomy" id="2506609"/>
    <lineage>
        <taxon>Viruses</taxon>
        <taxon>Varidnaviria</taxon>
        <taxon>Bamfordvirae</taxon>
        <taxon>Nucleocytoviricota</taxon>
        <taxon>Megaviricetes</taxon>
        <taxon>Imitervirales</taxon>
        <taxon>Mimiviridae</taxon>
        <taxon>Klosneuvirinae</taxon>
    </lineage>
</organism>
<protein>
    <submittedName>
        <fullName evidence="2">Uncharacterized protein</fullName>
    </submittedName>
</protein>
<proteinExistence type="predicted"/>
<evidence type="ECO:0000256" key="1">
    <source>
        <dbReference type="SAM" id="Coils"/>
    </source>
</evidence>
<keyword evidence="1" id="KW-0175">Coiled coil</keyword>
<sequence length="424" mass="51004">MKRAKKNIEKYYYFELENKRYNLLIVTVRSFFFKELKKYFNLKQIKSNFTKNINFCIFRISPSEINVWKVIGKFEKKKSKEKDIEKSKEIKLKKSALKKRWNKYYLNNTGTNLMIIKNCKLCLIDYCSEGTKYIENVQVYIQTFSEYFNIKKENIRFLTMNNVGTSDTIKYYNYCWGVCNELLNKLPKFKNVKKTHKFLLLGGYPRTTKMIAIFYLYVNKILDYGLWSFGDLRKLGKPTNTFIEEIPTYKLFKDLEILEKEHYNTLLKKTPKILDVLPSNKQLTRIKFPIDLYEQVYFSIILETEFRSKNHGITRYTEKTCKVFLIPQPFVIFGTFNVLKLLKEDGFKTFSPYINEDYDNIDNLEERKNALIKEIKRLCSLSKEEWDDLNYNLKEIYNHNKNIIMNNIIRNKKIKPIMEFTNLK</sequence>
<dbReference type="EMBL" id="MK500420">
    <property type="protein sequence ID" value="QBK89409.1"/>
    <property type="molecule type" value="Genomic_DNA"/>
</dbReference>
<feature type="coiled-coil region" evidence="1">
    <location>
        <begin position="354"/>
        <end position="381"/>
    </location>
</feature>